<dbReference type="CDD" id="cd04301">
    <property type="entry name" value="NAT_SF"/>
    <property type="match status" value="1"/>
</dbReference>
<keyword evidence="4" id="KW-1185">Reference proteome</keyword>
<keyword evidence="1 3" id="KW-0808">Transferase</keyword>
<dbReference type="PROSITE" id="PS51186">
    <property type="entry name" value="GNAT"/>
    <property type="match status" value="1"/>
</dbReference>
<dbReference type="RefSeq" id="WP_382347157.1">
    <property type="nucleotide sequence ID" value="NZ_JBHSMC010000001.1"/>
</dbReference>
<dbReference type="InterPro" id="IPR000182">
    <property type="entry name" value="GNAT_dom"/>
</dbReference>
<gene>
    <name evidence="3" type="ORF">ACFPM4_02110</name>
</gene>
<dbReference type="Proteomes" id="UP001596147">
    <property type="component" value="Unassembled WGS sequence"/>
</dbReference>
<dbReference type="Gene3D" id="3.40.630.30">
    <property type="match status" value="1"/>
</dbReference>
<sequence>MKIRLLHECDAEVYRVIRLEALKNHPEAFSSSYEQEHVRPIEQFRERFRNEGAYTFGAFDHEALVGIVTLVRESHDKLRHRANIVGMYVKSEKRGQGIGKLLVNTALHRARQIEGLEQVYLSVISSNVSAKKLYLTCGFQVFGTEKNALKLGENNYFDEDHMVIFL</sequence>
<dbReference type="PANTHER" id="PTHR13947:SF37">
    <property type="entry name" value="LD18367P"/>
    <property type="match status" value="1"/>
</dbReference>
<evidence type="ECO:0000313" key="3">
    <source>
        <dbReference type="EMBL" id="MFC5463542.1"/>
    </source>
</evidence>
<dbReference type="Pfam" id="PF00583">
    <property type="entry name" value="Acetyltransf_1"/>
    <property type="match status" value="1"/>
</dbReference>
<comment type="caution">
    <text evidence="3">The sequence shown here is derived from an EMBL/GenBank/DDBJ whole genome shotgun (WGS) entry which is preliminary data.</text>
</comment>
<proteinExistence type="predicted"/>
<accession>A0ABW0LF33</accession>
<reference evidence="4" key="1">
    <citation type="journal article" date="2019" name="Int. J. Syst. Evol. Microbiol.">
        <title>The Global Catalogue of Microorganisms (GCM) 10K type strain sequencing project: providing services to taxonomists for standard genome sequencing and annotation.</title>
        <authorList>
            <consortium name="The Broad Institute Genomics Platform"/>
            <consortium name="The Broad Institute Genome Sequencing Center for Infectious Disease"/>
            <person name="Wu L."/>
            <person name="Ma J."/>
        </authorList>
    </citation>
    <scope>NUCLEOTIDE SEQUENCE [LARGE SCALE GENOMIC DNA]</scope>
    <source>
        <strain evidence="4">CGMCC 1.12237</strain>
    </source>
</reference>
<keyword evidence="3" id="KW-0012">Acyltransferase</keyword>
<dbReference type="InterPro" id="IPR050769">
    <property type="entry name" value="NAT_camello-type"/>
</dbReference>
<feature type="domain" description="N-acetyltransferase" evidence="2">
    <location>
        <begin position="1"/>
        <end position="166"/>
    </location>
</feature>
<dbReference type="SUPFAM" id="SSF55729">
    <property type="entry name" value="Acyl-CoA N-acyltransferases (Nat)"/>
    <property type="match status" value="1"/>
</dbReference>
<evidence type="ECO:0000313" key="4">
    <source>
        <dbReference type="Proteomes" id="UP001596147"/>
    </source>
</evidence>
<dbReference type="GO" id="GO:0016746">
    <property type="term" value="F:acyltransferase activity"/>
    <property type="evidence" value="ECO:0007669"/>
    <property type="project" value="UniProtKB-KW"/>
</dbReference>
<dbReference type="PANTHER" id="PTHR13947">
    <property type="entry name" value="GNAT FAMILY N-ACETYLTRANSFERASE"/>
    <property type="match status" value="1"/>
</dbReference>
<dbReference type="EC" id="2.3.-.-" evidence="3"/>
<evidence type="ECO:0000256" key="1">
    <source>
        <dbReference type="ARBA" id="ARBA00022679"/>
    </source>
</evidence>
<evidence type="ECO:0000259" key="2">
    <source>
        <dbReference type="PROSITE" id="PS51186"/>
    </source>
</evidence>
<dbReference type="EMBL" id="JBHSMC010000001">
    <property type="protein sequence ID" value="MFC5463542.1"/>
    <property type="molecule type" value="Genomic_DNA"/>
</dbReference>
<protein>
    <submittedName>
        <fullName evidence="3">GNAT family N-acetyltransferase</fullName>
        <ecNumber evidence="3">2.3.-.-</ecNumber>
    </submittedName>
</protein>
<organism evidence="3 4">
    <name type="scientific">Lederbergia graminis</name>
    <dbReference type="NCBI Taxonomy" id="735518"/>
    <lineage>
        <taxon>Bacteria</taxon>
        <taxon>Bacillati</taxon>
        <taxon>Bacillota</taxon>
        <taxon>Bacilli</taxon>
        <taxon>Bacillales</taxon>
        <taxon>Bacillaceae</taxon>
        <taxon>Lederbergia</taxon>
    </lineage>
</organism>
<dbReference type="InterPro" id="IPR016181">
    <property type="entry name" value="Acyl_CoA_acyltransferase"/>
</dbReference>
<name>A0ABW0LF33_9BACI</name>